<evidence type="ECO:0000313" key="4">
    <source>
        <dbReference type="EMBL" id="QTE31362.1"/>
    </source>
</evidence>
<dbReference type="EMBL" id="CP071868">
    <property type="protein sequence ID" value="QTE31362.1"/>
    <property type="molecule type" value="Genomic_DNA"/>
</dbReference>
<dbReference type="PROSITE" id="PS51186">
    <property type="entry name" value="GNAT"/>
    <property type="match status" value="1"/>
</dbReference>
<organism evidence="4 5">
    <name type="scientific">Pengzhenrongella sicca</name>
    <dbReference type="NCBI Taxonomy" id="2819238"/>
    <lineage>
        <taxon>Bacteria</taxon>
        <taxon>Bacillati</taxon>
        <taxon>Actinomycetota</taxon>
        <taxon>Actinomycetes</taxon>
        <taxon>Micrococcales</taxon>
        <taxon>Pengzhenrongella</taxon>
    </lineage>
</organism>
<evidence type="ECO:0000259" key="3">
    <source>
        <dbReference type="PROSITE" id="PS51186"/>
    </source>
</evidence>
<dbReference type="PANTHER" id="PTHR43877:SF1">
    <property type="entry name" value="ACETYLTRANSFERASE"/>
    <property type="match status" value="1"/>
</dbReference>
<dbReference type="Gene3D" id="3.40.630.30">
    <property type="match status" value="1"/>
</dbReference>
<dbReference type="InterPro" id="IPR050832">
    <property type="entry name" value="Bact_Acetyltransf"/>
</dbReference>
<dbReference type="InterPro" id="IPR000182">
    <property type="entry name" value="GNAT_dom"/>
</dbReference>
<dbReference type="GO" id="GO:0016747">
    <property type="term" value="F:acyltransferase activity, transferring groups other than amino-acyl groups"/>
    <property type="evidence" value="ECO:0007669"/>
    <property type="project" value="InterPro"/>
</dbReference>
<keyword evidence="1" id="KW-0808">Transferase</keyword>
<evidence type="ECO:0000256" key="1">
    <source>
        <dbReference type="ARBA" id="ARBA00022679"/>
    </source>
</evidence>
<evidence type="ECO:0000313" key="5">
    <source>
        <dbReference type="Proteomes" id="UP000663937"/>
    </source>
</evidence>
<proteinExistence type="predicted"/>
<sequence>MALFREDADVSVRPAVPGDETAIARIQLAAWRAGHAEVLGADVLDGLDPTEIRSRWAAAITTPPGAGYRVLVACDRADVVGFTAVRPLLVDERTPLASSGGELLALEVAPDARRGGHGSRLLTAAVDTLRADGAGYLVAWVLDGDSARAEFLRSAGLGPDDVTRELATGPTPGQTVAEHRWAAEL</sequence>
<gene>
    <name evidence="4" type="ORF">J4E96_06395</name>
</gene>
<dbReference type="Proteomes" id="UP000663937">
    <property type="component" value="Chromosome"/>
</dbReference>
<reference evidence="4" key="1">
    <citation type="submission" date="2021-03" db="EMBL/GenBank/DDBJ databases">
        <title>Pengzhenrongella sicca gen. nov., sp. nov., a new member of suborder Micrococcineae isolated from High-Arctic tundra soil.</title>
        <authorList>
            <person name="Peng F."/>
        </authorList>
    </citation>
    <scope>NUCLEOTIDE SEQUENCE</scope>
    <source>
        <strain evidence="4">LRZ-2</strain>
    </source>
</reference>
<feature type="domain" description="N-acetyltransferase" evidence="3">
    <location>
        <begin position="10"/>
        <end position="183"/>
    </location>
</feature>
<keyword evidence="2" id="KW-0012">Acyltransferase</keyword>
<dbReference type="AlphaFoldDB" id="A0A8A4ZH39"/>
<name>A0A8A4ZH39_9MICO</name>
<dbReference type="PANTHER" id="PTHR43877">
    <property type="entry name" value="AMINOALKYLPHOSPHONATE N-ACETYLTRANSFERASE-RELATED-RELATED"/>
    <property type="match status" value="1"/>
</dbReference>
<dbReference type="CDD" id="cd04301">
    <property type="entry name" value="NAT_SF"/>
    <property type="match status" value="1"/>
</dbReference>
<dbReference type="KEGG" id="psic:J4E96_06395"/>
<dbReference type="InterPro" id="IPR016181">
    <property type="entry name" value="Acyl_CoA_acyltransferase"/>
</dbReference>
<dbReference type="Pfam" id="PF00583">
    <property type="entry name" value="Acetyltransf_1"/>
    <property type="match status" value="1"/>
</dbReference>
<keyword evidence="5" id="KW-1185">Reference proteome</keyword>
<dbReference type="SUPFAM" id="SSF55729">
    <property type="entry name" value="Acyl-CoA N-acyltransferases (Nat)"/>
    <property type="match status" value="1"/>
</dbReference>
<evidence type="ECO:0000256" key="2">
    <source>
        <dbReference type="ARBA" id="ARBA00023315"/>
    </source>
</evidence>
<accession>A0A8A4ZH39</accession>
<protein>
    <submittedName>
        <fullName evidence="4">GNAT family N-acetyltransferase</fullName>
    </submittedName>
</protein>